<gene>
    <name evidence="1" type="ORF">SAMN05444167_0003</name>
</gene>
<evidence type="ECO:0000313" key="2">
    <source>
        <dbReference type="Proteomes" id="UP000182427"/>
    </source>
</evidence>
<proteinExistence type="predicted"/>
<dbReference type="Proteomes" id="UP000182427">
    <property type="component" value="Chromosome I"/>
</dbReference>
<evidence type="ECO:0000313" key="1">
    <source>
        <dbReference type="EMBL" id="SDE63925.1"/>
    </source>
</evidence>
<sequence length="102" mass="11642">MYEQATIAVENQQAFDAVKSAIDNSFSSAKVSDFLKSLDRSKLRIREFEDVLRAGKLGSGSEQAYNSLNNGDQGMIREHYLSTLEKVDPAYRQKYLKVYAYY</sequence>
<dbReference type="EMBL" id="LT629690">
    <property type="protein sequence ID" value="SDE63925.1"/>
    <property type="molecule type" value="Genomic_DNA"/>
</dbReference>
<dbReference type="RefSeq" id="WP_083343354.1">
    <property type="nucleotide sequence ID" value="NZ_LT629690.1"/>
</dbReference>
<protein>
    <submittedName>
        <fullName evidence="1">Uncharacterized protein</fullName>
    </submittedName>
</protein>
<dbReference type="OrthoDB" id="121895at2"/>
<keyword evidence="2" id="KW-1185">Reference proteome</keyword>
<accession>A0A1G7EKI0</accession>
<organism evidence="1 2">
    <name type="scientific">Terriglobus roseus</name>
    <dbReference type="NCBI Taxonomy" id="392734"/>
    <lineage>
        <taxon>Bacteria</taxon>
        <taxon>Pseudomonadati</taxon>
        <taxon>Acidobacteriota</taxon>
        <taxon>Terriglobia</taxon>
        <taxon>Terriglobales</taxon>
        <taxon>Acidobacteriaceae</taxon>
        <taxon>Terriglobus</taxon>
    </lineage>
</organism>
<reference evidence="1 2" key="1">
    <citation type="submission" date="2016-10" db="EMBL/GenBank/DDBJ databases">
        <authorList>
            <person name="de Groot N.N."/>
        </authorList>
    </citation>
    <scope>NUCLEOTIDE SEQUENCE [LARGE SCALE GENOMIC DNA]</scope>
    <source>
        <strain evidence="1 2">GAS232</strain>
    </source>
</reference>
<dbReference type="AlphaFoldDB" id="A0A1G7EKI0"/>
<name>A0A1G7EKI0_9BACT</name>